<feature type="compositionally biased region" description="Polar residues" evidence="1">
    <location>
        <begin position="16"/>
        <end position="27"/>
    </location>
</feature>
<feature type="region of interest" description="Disordered" evidence="1">
    <location>
        <begin position="16"/>
        <end position="66"/>
    </location>
</feature>
<dbReference type="EMBL" id="DQAY01000162">
    <property type="protein sequence ID" value="HCO26474.1"/>
    <property type="molecule type" value="Genomic_DNA"/>
</dbReference>
<comment type="caution">
    <text evidence="2">The sequence shown here is derived from an EMBL/GenBank/DDBJ whole genome shotgun (WGS) entry which is preliminary data.</text>
</comment>
<protein>
    <submittedName>
        <fullName evidence="2">Uncharacterized protein</fullName>
    </submittedName>
</protein>
<dbReference type="Proteomes" id="UP000263642">
    <property type="component" value="Unassembled WGS sequence"/>
</dbReference>
<proteinExistence type="predicted"/>
<gene>
    <name evidence="2" type="ORF">DIT97_26955</name>
</gene>
<sequence length="66" mass="7347">MLEYDLTNSVAYLPLNQSGLTTGSNRSEPAERSTGFQNPIQNYACGESPRKPVLHRSLESHSLVRQ</sequence>
<evidence type="ECO:0000313" key="3">
    <source>
        <dbReference type="Proteomes" id="UP000263642"/>
    </source>
</evidence>
<evidence type="ECO:0000256" key="1">
    <source>
        <dbReference type="SAM" id="MobiDB-lite"/>
    </source>
</evidence>
<dbReference type="AlphaFoldDB" id="A0A3D3RC82"/>
<name>A0A3D3RC82_9PLAN</name>
<reference evidence="2 3" key="1">
    <citation type="journal article" date="2018" name="Nat. Biotechnol.">
        <title>A standardized bacterial taxonomy based on genome phylogeny substantially revises the tree of life.</title>
        <authorList>
            <person name="Parks D.H."/>
            <person name="Chuvochina M."/>
            <person name="Waite D.W."/>
            <person name="Rinke C."/>
            <person name="Skarshewski A."/>
            <person name="Chaumeil P.A."/>
            <person name="Hugenholtz P."/>
        </authorList>
    </citation>
    <scope>NUCLEOTIDE SEQUENCE [LARGE SCALE GENOMIC DNA]</scope>
    <source>
        <strain evidence="2">UBA9375</strain>
    </source>
</reference>
<accession>A0A3D3RC82</accession>
<evidence type="ECO:0000313" key="2">
    <source>
        <dbReference type="EMBL" id="HCO26474.1"/>
    </source>
</evidence>
<organism evidence="2 3">
    <name type="scientific">Gimesia maris</name>
    <dbReference type="NCBI Taxonomy" id="122"/>
    <lineage>
        <taxon>Bacteria</taxon>
        <taxon>Pseudomonadati</taxon>
        <taxon>Planctomycetota</taxon>
        <taxon>Planctomycetia</taxon>
        <taxon>Planctomycetales</taxon>
        <taxon>Planctomycetaceae</taxon>
        <taxon>Gimesia</taxon>
    </lineage>
</organism>